<feature type="region of interest" description="Disordered" evidence="4">
    <location>
        <begin position="373"/>
        <end position="415"/>
    </location>
</feature>
<dbReference type="eggNOG" id="KOG1609">
    <property type="taxonomic scope" value="Eukaryota"/>
</dbReference>
<feature type="region of interest" description="Disordered" evidence="4">
    <location>
        <begin position="432"/>
        <end position="483"/>
    </location>
</feature>
<feature type="compositionally biased region" description="Polar residues" evidence="4">
    <location>
        <begin position="440"/>
        <end position="459"/>
    </location>
</feature>
<feature type="compositionally biased region" description="Low complexity" evidence="4">
    <location>
        <begin position="90"/>
        <end position="113"/>
    </location>
</feature>
<feature type="region of interest" description="Disordered" evidence="4">
    <location>
        <begin position="60"/>
        <end position="137"/>
    </location>
</feature>
<dbReference type="HOGENOM" id="CLU_320068_0_0_1"/>
<feature type="domain" description="RING-CH-type" evidence="6">
    <location>
        <begin position="136"/>
        <end position="208"/>
    </location>
</feature>
<evidence type="ECO:0000256" key="5">
    <source>
        <dbReference type="SAM" id="Phobius"/>
    </source>
</evidence>
<evidence type="ECO:0000256" key="4">
    <source>
        <dbReference type="SAM" id="MobiDB-lite"/>
    </source>
</evidence>
<dbReference type="GO" id="GO:0008270">
    <property type="term" value="F:zinc ion binding"/>
    <property type="evidence" value="ECO:0007669"/>
    <property type="project" value="UniProtKB-KW"/>
</dbReference>
<dbReference type="SUPFAM" id="SSF57850">
    <property type="entry name" value="RING/U-box"/>
    <property type="match status" value="1"/>
</dbReference>
<feature type="region of interest" description="Disordered" evidence="4">
    <location>
        <begin position="1"/>
        <end position="33"/>
    </location>
</feature>
<dbReference type="RefSeq" id="XP_007879196.1">
    <property type="nucleotide sequence ID" value="XM_007881005.1"/>
</dbReference>
<feature type="compositionally biased region" description="Low complexity" evidence="4">
    <location>
        <begin position="465"/>
        <end position="476"/>
    </location>
</feature>
<keyword evidence="5" id="KW-0812">Transmembrane</keyword>
<accession>A0A061HEY6</accession>
<evidence type="ECO:0000259" key="6">
    <source>
        <dbReference type="PROSITE" id="PS51292"/>
    </source>
</evidence>
<organism evidence="7 8">
    <name type="scientific">Pseudozyma flocculosa PF-1</name>
    <dbReference type="NCBI Taxonomy" id="1277687"/>
    <lineage>
        <taxon>Eukaryota</taxon>
        <taxon>Fungi</taxon>
        <taxon>Dikarya</taxon>
        <taxon>Basidiomycota</taxon>
        <taxon>Ustilaginomycotina</taxon>
        <taxon>Ustilaginomycetes</taxon>
        <taxon>Ustilaginales</taxon>
        <taxon>Ustilaginaceae</taxon>
        <taxon>Pseudozyma</taxon>
    </lineage>
</organism>
<feature type="compositionally biased region" description="Basic and acidic residues" evidence="4">
    <location>
        <begin position="373"/>
        <end position="382"/>
    </location>
</feature>
<dbReference type="EMBL" id="KE361632">
    <property type="protein sequence ID" value="EPQ29201.1"/>
    <property type="molecule type" value="Genomic_DNA"/>
</dbReference>
<feature type="compositionally biased region" description="Basic and acidic residues" evidence="4">
    <location>
        <begin position="23"/>
        <end position="33"/>
    </location>
</feature>
<dbReference type="CDD" id="cd16495">
    <property type="entry name" value="RING_CH-C4HC3_MARCH"/>
    <property type="match status" value="1"/>
</dbReference>
<protein>
    <recommendedName>
        <fullName evidence="6">RING-CH-type domain-containing protein</fullName>
    </recommendedName>
</protein>
<feature type="region of interest" description="Disordered" evidence="4">
    <location>
        <begin position="841"/>
        <end position="890"/>
    </location>
</feature>
<keyword evidence="1" id="KW-0479">Metal-binding</keyword>
<feature type="transmembrane region" description="Helical" evidence="5">
    <location>
        <begin position="759"/>
        <end position="783"/>
    </location>
</feature>
<dbReference type="InterPro" id="IPR011016">
    <property type="entry name" value="Znf_RING-CH"/>
</dbReference>
<name>A0A061HEY6_9BASI</name>
<evidence type="ECO:0000256" key="1">
    <source>
        <dbReference type="ARBA" id="ARBA00022723"/>
    </source>
</evidence>
<dbReference type="Pfam" id="PF12906">
    <property type="entry name" value="RINGv"/>
    <property type="match status" value="1"/>
</dbReference>
<feature type="transmembrane region" description="Helical" evidence="5">
    <location>
        <begin position="227"/>
        <end position="255"/>
    </location>
</feature>
<dbReference type="PROSITE" id="PS51292">
    <property type="entry name" value="ZF_RING_CH"/>
    <property type="match status" value="1"/>
</dbReference>
<dbReference type="OrthoDB" id="264354at2759"/>
<feature type="compositionally biased region" description="Basic and acidic residues" evidence="4">
    <location>
        <begin position="73"/>
        <end position="89"/>
    </location>
</feature>
<keyword evidence="5" id="KW-1133">Transmembrane helix</keyword>
<dbReference type="KEGG" id="pfp:PFL1_03488"/>
<dbReference type="InterPro" id="IPR013083">
    <property type="entry name" value="Znf_RING/FYVE/PHD"/>
</dbReference>
<dbReference type="Proteomes" id="UP000053664">
    <property type="component" value="Unassembled WGS sequence"/>
</dbReference>
<dbReference type="AlphaFoldDB" id="A0A061HEY6"/>
<sequence>METDTRPRRRYDDGSVVPLPHGAAREATDRTDEAEVERLLGAAQPPSLWASTHDRLRELAREHWDRQPAPLPLDDRDSHDDDEADERHGPTAGPSTSSSASSSRSRAAAAAAEAEIKAQIEQRRRHRSPTPAPERDAEGNERICRLCFADEHELNDDGTSMGRLISPCRCRGSMKYVHASCLSQWRHKSRSSEAARVCGQCSSRYLFPTSPWTPVAAFLQASQPLKILISFVVVAAFVVVSGTIGTAALYGVAAFEGTRLDPIRTAALELLQPPKPPWNITLSKDAYEATVNFDSTFDEVQGIYGSRKELMIRASLDVIQKIKTEHGDEWAAYRRAQQEHDAARGDDLVQAEHAASSTGDDDEFDEDDLLSVRDEGGQYLDKKIRRRGHSDPAGSDGKSEGGPRTKKSTTSSLDPVGFAQALTERLMQMWSGHVGDHTPTDASPQSSEEGAASDDQSGASDGPTDQQAGAEDAGAASKRKKGGPELSISYNFMSAKTFGADPTQHILVRRMPEWTGPLRFVPYALYIIVSERLHSFAQVPAHLWTAMTRCAVLLSILVCESRREVVWTLSKVVVAATIAFIDEHFQAAPPLPPNAVLLGPPRSRSRRWAWRVREALSFASTTVFGLYWLNWWGGLPLSTYLGPRTFSSAERVELSQLGPIFGPIGTSLVDFVFLLLGNVSGRAHRFRERHTRWWKRADWVQHDRSAAEGYRRMLAAMLGDADQARTTRYDMFLEREDARLLPGRVRPVRLATLPRESRWATIIAVGCLVTVVAAFGAAMSFAWETSLVQFYQQAVRSTTDLIRLLGSCVLKLRALPSVAADALRRAYEVLRGYWPLSTLPSASQQDDGGEDQGIDADNHAHAPADPPTNAFAGLGAEAGEPGGGAGGDDDDEASMLLSAAVGCCASIYGCFHGSMLVVRFVLTYLPMAPFATCYVMLEEWIHFDLAQQEVLDRNELPPGAYR</sequence>
<proteinExistence type="predicted"/>
<reference evidence="7 8" key="1">
    <citation type="journal article" date="2013" name="Plant Cell">
        <title>The transition from a phytopathogenic smut ancestor to an anamorphic biocontrol agent deciphered by comparative whole-genome analysis.</title>
        <authorList>
            <person name="Lefebvre F."/>
            <person name="Joly D.L."/>
            <person name="Labbe C."/>
            <person name="Teichmann B."/>
            <person name="Linning R."/>
            <person name="Belzile F."/>
            <person name="Bakkeren G."/>
            <person name="Belanger R.R."/>
        </authorList>
    </citation>
    <scope>NUCLEOTIDE SEQUENCE [LARGE SCALE GENOMIC DNA]</scope>
    <source>
        <strain evidence="7 8">PF-1</strain>
    </source>
</reference>
<evidence type="ECO:0000256" key="2">
    <source>
        <dbReference type="ARBA" id="ARBA00022771"/>
    </source>
</evidence>
<keyword evidence="2" id="KW-0863">Zinc-finger</keyword>
<keyword evidence="3" id="KW-0862">Zinc</keyword>
<dbReference type="SMART" id="SM00744">
    <property type="entry name" value="RINGv"/>
    <property type="match status" value="1"/>
</dbReference>
<feature type="transmembrane region" description="Helical" evidence="5">
    <location>
        <begin position="612"/>
        <end position="629"/>
    </location>
</feature>
<evidence type="ECO:0000313" key="8">
    <source>
        <dbReference type="Proteomes" id="UP000053664"/>
    </source>
</evidence>
<gene>
    <name evidence="7" type="ORF">PFL1_03488</name>
</gene>
<evidence type="ECO:0000313" key="7">
    <source>
        <dbReference type="EMBL" id="EPQ29201.1"/>
    </source>
</evidence>
<keyword evidence="5" id="KW-0472">Membrane</keyword>
<feature type="compositionally biased region" description="Basic and acidic residues" evidence="4">
    <location>
        <begin position="1"/>
        <end position="13"/>
    </location>
</feature>
<feature type="compositionally biased region" description="Low complexity" evidence="4">
    <location>
        <begin position="863"/>
        <end position="879"/>
    </location>
</feature>
<dbReference type="GeneID" id="19317598"/>
<dbReference type="PANTHER" id="PTHR46347:SF1">
    <property type="entry name" value="RING_FYVE_PHD ZINC FINGER SUPERFAMILY PROTEIN"/>
    <property type="match status" value="1"/>
</dbReference>
<feature type="transmembrane region" description="Helical" evidence="5">
    <location>
        <begin position="660"/>
        <end position="679"/>
    </location>
</feature>
<dbReference type="PANTHER" id="PTHR46347">
    <property type="entry name" value="RING/FYVE/PHD ZINC FINGER SUPERFAMILY PROTEIN"/>
    <property type="match status" value="1"/>
</dbReference>
<dbReference type="Gene3D" id="3.30.40.10">
    <property type="entry name" value="Zinc/RING finger domain, C3HC4 (zinc finger)"/>
    <property type="match status" value="1"/>
</dbReference>
<evidence type="ECO:0000256" key="3">
    <source>
        <dbReference type="ARBA" id="ARBA00022833"/>
    </source>
</evidence>